<sequence length="301" mass="32676">MASLLSCKRVVVHTLSTDVRKATHIVEVGSTPKVHPGTTVVKNYYVGINTTDINITNGAYTSEPPLSVVIQVGEGVTGVNFNDVVAYRKLGAFAEYVEVEATALVKVLEPTPAVLPLIQLAKLAGNHMTGTYSTDEKVAYLQSLGCDRVITYIKEDVASVLKREYPNGLNLVFESVGGDLLRVAVDNIALHGHIISFGCISAYYKGDPATSSSGGNKENECLVSELVPKLLFRPVSLQSFMSGHFREHYLRHMDTLIDLVNTNKLVAGVDPAKFKGLEQIPDAINYMYAHKNVGKIVIQLG</sequence>
<protein>
    <recommendedName>
        <fullName evidence="1">Enoyl reductase (ER) domain-containing protein</fullName>
    </recommendedName>
</protein>
<dbReference type="Pfam" id="PF00107">
    <property type="entry name" value="ADH_zinc_N"/>
    <property type="match status" value="1"/>
</dbReference>
<dbReference type="Proteomes" id="UP000019132">
    <property type="component" value="Unassembled WGS sequence"/>
</dbReference>
<dbReference type="SUPFAM" id="SSF51735">
    <property type="entry name" value="NAD(P)-binding Rossmann-fold domains"/>
    <property type="match status" value="1"/>
</dbReference>
<keyword evidence="3" id="KW-1185">Reference proteome</keyword>
<dbReference type="eggNOG" id="KOG1196">
    <property type="taxonomic scope" value="Eukaryota"/>
</dbReference>
<dbReference type="InterPro" id="IPR011032">
    <property type="entry name" value="GroES-like_sf"/>
</dbReference>
<dbReference type="InterPro" id="IPR013149">
    <property type="entry name" value="ADH-like_C"/>
</dbReference>
<dbReference type="PANTHER" id="PTHR43677:SF3">
    <property type="entry name" value="PROSTAGLANDIN REDUCTASE 3"/>
    <property type="match status" value="1"/>
</dbReference>
<dbReference type="EMBL" id="GL376632">
    <property type="status" value="NOT_ANNOTATED_CDS"/>
    <property type="molecule type" value="Genomic_DNA"/>
</dbReference>
<dbReference type="SMART" id="SM00829">
    <property type="entry name" value="PKS_ER"/>
    <property type="match status" value="1"/>
</dbReference>
<dbReference type="EnsemblProtists" id="PYU1_T009239">
    <property type="protein sequence ID" value="PYU1_T009239"/>
    <property type="gene ID" value="PYU1_G009221"/>
</dbReference>
<dbReference type="VEuPathDB" id="FungiDB:PYU1_G009221"/>
<dbReference type="InterPro" id="IPR051397">
    <property type="entry name" value="Zn-ADH-like_protein"/>
</dbReference>
<accession>K3WW91</accession>
<dbReference type="InterPro" id="IPR020843">
    <property type="entry name" value="ER"/>
</dbReference>
<dbReference type="GO" id="GO:0005739">
    <property type="term" value="C:mitochondrion"/>
    <property type="evidence" value="ECO:0007669"/>
    <property type="project" value="TreeGrafter"/>
</dbReference>
<reference evidence="2" key="3">
    <citation type="submission" date="2015-02" db="UniProtKB">
        <authorList>
            <consortium name="EnsemblProtists"/>
        </authorList>
    </citation>
    <scope>IDENTIFICATION</scope>
    <source>
        <strain evidence="2">DAOM BR144</strain>
    </source>
</reference>
<dbReference type="GO" id="GO:0016491">
    <property type="term" value="F:oxidoreductase activity"/>
    <property type="evidence" value="ECO:0007669"/>
    <property type="project" value="InterPro"/>
</dbReference>
<dbReference type="PANTHER" id="PTHR43677">
    <property type="entry name" value="SHORT-CHAIN DEHYDROGENASE/REDUCTASE"/>
    <property type="match status" value="1"/>
</dbReference>
<dbReference type="SUPFAM" id="SSF50129">
    <property type="entry name" value="GroES-like"/>
    <property type="match status" value="1"/>
</dbReference>
<dbReference type="InParanoid" id="K3WW91"/>
<evidence type="ECO:0000313" key="3">
    <source>
        <dbReference type="Proteomes" id="UP000019132"/>
    </source>
</evidence>
<feature type="domain" description="Enoyl reductase (ER)" evidence="1">
    <location>
        <begin position="17"/>
        <end position="298"/>
    </location>
</feature>
<reference evidence="3" key="1">
    <citation type="journal article" date="2010" name="Genome Biol.">
        <title>Genome sequence of the necrotrophic plant pathogen Pythium ultimum reveals original pathogenicity mechanisms and effector repertoire.</title>
        <authorList>
            <person name="Levesque C.A."/>
            <person name="Brouwer H."/>
            <person name="Cano L."/>
            <person name="Hamilton J.P."/>
            <person name="Holt C."/>
            <person name="Huitema E."/>
            <person name="Raffaele S."/>
            <person name="Robideau G.P."/>
            <person name="Thines M."/>
            <person name="Win J."/>
            <person name="Zerillo M.M."/>
            <person name="Beakes G.W."/>
            <person name="Boore J.L."/>
            <person name="Busam D."/>
            <person name="Dumas B."/>
            <person name="Ferriera S."/>
            <person name="Fuerstenberg S.I."/>
            <person name="Gachon C.M."/>
            <person name="Gaulin E."/>
            <person name="Govers F."/>
            <person name="Grenville-Briggs L."/>
            <person name="Horner N."/>
            <person name="Hostetler J."/>
            <person name="Jiang R.H."/>
            <person name="Johnson J."/>
            <person name="Krajaejun T."/>
            <person name="Lin H."/>
            <person name="Meijer H.J."/>
            <person name="Moore B."/>
            <person name="Morris P."/>
            <person name="Phuntmart V."/>
            <person name="Puiu D."/>
            <person name="Shetty J."/>
            <person name="Stajich J.E."/>
            <person name="Tripathy S."/>
            <person name="Wawra S."/>
            <person name="van West P."/>
            <person name="Whitty B.R."/>
            <person name="Coutinho P.M."/>
            <person name="Henrissat B."/>
            <person name="Martin F."/>
            <person name="Thomas P.D."/>
            <person name="Tyler B.M."/>
            <person name="De Vries R.P."/>
            <person name="Kamoun S."/>
            <person name="Yandell M."/>
            <person name="Tisserat N."/>
            <person name="Buell C.R."/>
        </authorList>
    </citation>
    <scope>NUCLEOTIDE SEQUENCE</scope>
    <source>
        <strain evidence="3">DAOM:BR144</strain>
    </source>
</reference>
<name>K3WW91_GLOUD</name>
<proteinExistence type="predicted"/>
<dbReference type="AlphaFoldDB" id="K3WW91"/>
<dbReference type="Gene3D" id="3.90.180.10">
    <property type="entry name" value="Medium-chain alcohol dehydrogenases, catalytic domain"/>
    <property type="match status" value="2"/>
</dbReference>
<evidence type="ECO:0000313" key="2">
    <source>
        <dbReference type="EnsemblProtists" id="PYU1_T009239"/>
    </source>
</evidence>
<evidence type="ECO:0000259" key="1">
    <source>
        <dbReference type="SMART" id="SM00829"/>
    </source>
</evidence>
<organism evidence="2 3">
    <name type="scientific">Globisporangium ultimum (strain ATCC 200006 / CBS 805.95 / DAOM BR144)</name>
    <name type="common">Pythium ultimum</name>
    <dbReference type="NCBI Taxonomy" id="431595"/>
    <lineage>
        <taxon>Eukaryota</taxon>
        <taxon>Sar</taxon>
        <taxon>Stramenopiles</taxon>
        <taxon>Oomycota</taxon>
        <taxon>Peronosporomycetes</taxon>
        <taxon>Pythiales</taxon>
        <taxon>Pythiaceae</taxon>
        <taxon>Globisporangium</taxon>
    </lineage>
</organism>
<dbReference type="InterPro" id="IPR036291">
    <property type="entry name" value="NAD(P)-bd_dom_sf"/>
</dbReference>
<dbReference type="STRING" id="431595.K3WW91"/>
<dbReference type="Gene3D" id="3.40.50.720">
    <property type="entry name" value="NAD(P)-binding Rossmann-like Domain"/>
    <property type="match status" value="1"/>
</dbReference>
<reference evidence="3" key="2">
    <citation type="submission" date="2010-04" db="EMBL/GenBank/DDBJ databases">
        <authorList>
            <person name="Buell R."/>
            <person name="Hamilton J."/>
            <person name="Hostetler J."/>
        </authorList>
    </citation>
    <scope>NUCLEOTIDE SEQUENCE [LARGE SCALE GENOMIC DNA]</scope>
    <source>
        <strain evidence="3">DAOM:BR144</strain>
    </source>
</reference>
<dbReference type="HOGENOM" id="CLU_026673_3_1_1"/>